<name>A0ABS4JCM3_9BACL</name>
<dbReference type="Pfam" id="PF14004">
    <property type="entry name" value="DUF4227"/>
    <property type="match status" value="1"/>
</dbReference>
<proteinExistence type="predicted"/>
<organism evidence="2 3">
    <name type="scientific">Paenibacillus shirakamiensis</name>
    <dbReference type="NCBI Taxonomy" id="1265935"/>
    <lineage>
        <taxon>Bacteria</taxon>
        <taxon>Bacillati</taxon>
        <taxon>Bacillota</taxon>
        <taxon>Bacilli</taxon>
        <taxon>Bacillales</taxon>
        <taxon>Paenibacillaceae</taxon>
        <taxon>Paenibacillus</taxon>
    </lineage>
</organism>
<sequence>MIISVRVWLRMIKLILIFLVLSFLFYKMMGWLDVMTFPSDKYGTPEGSAVKAFHHDELTQGEGDSIVERLKMFYWYGE</sequence>
<evidence type="ECO:0000256" key="1">
    <source>
        <dbReference type="SAM" id="Phobius"/>
    </source>
</evidence>
<feature type="transmembrane region" description="Helical" evidence="1">
    <location>
        <begin position="7"/>
        <end position="26"/>
    </location>
</feature>
<comment type="caution">
    <text evidence="2">The sequence shown here is derived from an EMBL/GenBank/DDBJ whole genome shotgun (WGS) entry which is preliminary data.</text>
</comment>
<keyword evidence="3" id="KW-1185">Reference proteome</keyword>
<keyword evidence="1" id="KW-1133">Transmembrane helix</keyword>
<reference evidence="2 3" key="1">
    <citation type="submission" date="2021-03" db="EMBL/GenBank/DDBJ databases">
        <title>Genomic Encyclopedia of Type Strains, Phase IV (KMG-IV): sequencing the most valuable type-strain genomes for metagenomic binning, comparative biology and taxonomic classification.</title>
        <authorList>
            <person name="Goeker M."/>
        </authorList>
    </citation>
    <scope>NUCLEOTIDE SEQUENCE [LARGE SCALE GENOMIC DNA]</scope>
    <source>
        <strain evidence="2 3">DSM 26806</strain>
    </source>
</reference>
<protein>
    <recommendedName>
        <fullName evidence="4">DUF4227 family protein</fullName>
    </recommendedName>
</protein>
<dbReference type="InterPro" id="IPR025321">
    <property type="entry name" value="DUF4227"/>
</dbReference>
<evidence type="ECO:0000313" key="3">
    <source>
        <dbReference type="Proteomes" id="UP001519288"/>
    </source>
</evidence>
<evidence type="ECO:0008006" key="4">
    <source>
        <dbReference type="Google" id="ProtNLM"/>
    </source>
</evidence>
<accession>A0ABS4JCM3</accession>
<dbReference type="Proteomes" id="UP001519288">
    <property type="component" value="Unassembled WGS sequence"/>
</dbReference>
<keyword evidence="1" id="KW-0812">Transmembrane</keyword>
<dbReference type="EMBL" id="JAGGLD010000001">
    <property type="protein sequence ID" value="MBP1999479.1"/>
    <property type="molecule type" value="Genomic_DNA"/>
</dbReference>
<dbReference type="RefSeq" id="WP_209858830.1">
    <property type="nucleotide sequence ID" value="NZ_JAGGLD010000001.1"/>
</dbReference>
<gene>
    <name evidence="2" type="ORF">J2Z69_000498</name>
</gene>
<keyword evidence="1" id="KW-0472">Membrane</keyword>
<evidence type="ECO:0000313" key="2">
    <source>
        <dbReference type="EMBL" id="MBP1999479.1"/>
    </source>
</evidence>